<keyword evidence="2" id="KW-0830">Ubiquinone</keyword>
<gene>
    <name evidence="2" type="ORF">FHX42_003548</name>
</gene>
<dbReference type="GO" id="GO:0008757">
    <property type="term" value="F:S-adenosylmethionine-dependent methyltransferase activity"/>
    <property type="evidence" value="ECO:0007669"/>
    <property type="project" value="InterPro"/>
</dbReference>
<feature type="domain" description="Methyltransferase type 11" evidence="1">
    <location>
        <begin position="49"/>
        <end position="143"/>
    </location>
</feature>
<keyword evidence="2" id="KW-0489">Methyltransferase</keyword>
<dbReference type="Pfam" id="PF08241">
    <property type="entry name" value="Methyltransf_11"/>
    <property type="match status" value="1"/>
</dbReference>
<dbReference type="InterPro" id="IPR013216">
    <property type="entry name" value="Methyltransf_11"/>
</dbReference>
<name>A0A839DW31_9PSEU</name>
<reference evidence="2 3" key="1">
    <citation type="submission" date="2020-07" db="EMBL/GenBank/DDBJ databases">
        <title>Sequencing the genomes of 1000 actinobacteria strains.</title>
        <authorList>
            <person name="Klenk H.-P."/>
        </authorList>
    </citation>
    <scope>NUCLEOTIDE SEQUENCE [LARGE SCALE GENOMIC DNA]</scope>
    <source>
        <strain evidence="2 3">DSM 45975</strain>
    </source>
</reference>
<dbReference type="Gene3D" id="3.40.50.150">
    <property type="entry name" value="Vaccinia Virus protein VP39"/>
    <property type="match status" value="1"/>
</dbReference>
<evidence type="ECO:0000259" key="1">
    <source>
        <dbReference type="Pfam" id="PF08241"/>
    </source>
</evidence>
<accession>A0A839DW31</accession>
<organism evidence="2 3">
    <name type="scientific">Halosaccharopolyspora lacisalsi</name>
    <dbReference type="NCBI Taxonomy" id="1000566"/>
    <lineage>
        <taxon>Bacteria</taxon>
        <taxon>Bacillati</taxon>
        <taxon>Actinomycetota</taxon>
        <taxon>Actinomycetes</taxon>
        <taxon>Pseudonocardiales</taxon>
        <taxon>Pseudonocardiaceae</taxon>
        <taxon>Halosaccharopolyspora</taxon>
    </lineage>
</organism>
<dbReference type="EMBL" id="JACGWZ010000005">
    <property type="protein sequence ID" value="MBA8826172.1"/>
    <property type="molecule type" value="Genomic_DNA"/>
</dbReference>
<dbReference type="InterPro" id="IPR029063">
    <property type="entry name" value="SAM-dependent_MTases_sf"/>
</dbReference>
<protein>
    <submittedName>
        <fullName evidence="2">Ubiquinone/menaquinone biosynthesis C-methylase UbiE</fullName>
    </submittedName>
</protein>
<dbReference type="RefSeq" id="WP_182545438.1">
    <property type="nucleotide sequence ID" value="NZ_JACGWZ010000005.1"/>
</dbReference>
<comment type="caution">
    <text evidence="2">The sequence shown here is derived from an EMBL/GenBank/DDBJ whole genome shotgun (WGS) entry which is preliminary data.</text>
</comment>
<keyword evidence="2" id="KW-0808">Transferase</keyword>
<dbReference type="GO" id="GO:0032259">
    <property type="term" value="P:methylation"/>
    <property type="evidence" value="ECO:0007669"/>
    <property type="project" value="UniProtKB-KW"/>
</dbReference>
<dbReference type="SUPFAM" id="SSF53335">
    <property type="entry name" value="S-adenosyl-L-methionine-dependent methyltransferases"/>
    <property type="match status" value="1"/>
</dbReference>
<dbReference type="PANTHER" id="PTHR45036:SF1">
    <property type="entry name" value="METHYLTRANSFERASE LIKE 7A"/>
    <property type="match status" value="1"/>
</dbReference>
<evidence type="ECO:0000313" key="3">
    <source>
        <dbReference type="Proteomes" id="UP000569329"/>
    </source>
</evidence>
<dbReference type="AlphaFoldDB" id="A0A839DW31"/>
<dbReference type="CDD" id="cd02440">
    <property type="entry name" value="AdoMet_MTases"/>
    <property type="match status" value="1"/>
</dbReference>
<evidence type="ECO:0000313" key="2">
    <source>
        <dbReference type="EMBL" id="MBA8826172.1"/>
    </source>
</evidence>
<proteinExistence type="predicted"/>
<sequence>MTERDATSRARRQYDAYAPHYDSDTRHYERAMLGDGRSWACSQARGETLEIAVGTGRNLDHYPPGVALTGIDLSPEMLALARTRAESRKPPVDLLEGDAQALPFADATFDTVICTLGLSSIPDDRAALTQTHRVLRPGGHLVLLGHVASPHRPVRAIQRLLERLSTRRGIQDAHLRHVAPLVRDTGFTIVYRRHLRLGAIERLTAVKPPE</sequence>
<dbReference type="PANTHER" id="PTHR45036">
    <property type="entry name" value="METHYLTRANSFERASE LIKE 7B"/>
    <property type="match status" value="1"/>
</dbReference>
<dbReference type="Proteomes" id="UP000569329">
    <property type="component" value="Unassembled WGS sequence"/>
</dbReference>
<keyword evidence="3" id="KW-1185">Reference proteome</keyword>
<dbReference type="InterPro" id="IPR052356">
    <property type="entry name" value="Thiol_S-MT"/>
</dbReference>